<keyword evidence="9" id="KW-1185">Reference proteome</keyword>
<dbReference type="GO" id="GO:0004519">
    <property type="term" value="F:endonuclease activity"/>
    <property type="evidence" value="ECO:0007669"/>
    <property type="project" value="UniProtKB-KW"/>
</dbReference>
<dbReference type="Proteomes" id="UP000887540">
    <property type="component" value="Unplaced"/>
</dbReference>
<dbReference type="InterPro" id="IPR050951">
    <property type="entry name" value="Retrovirus_Pol_polyprotein"/>
</dbReference>
<reference evidence="10" key="1">
    <citation type="submission" date="2022-11" db="UniProtKB">
        <authorList>
            <consortium name="WormBaseParasite"/>
        </authorList>
    </citation>
    <scope>IDENTIFICATION</scope>
</reference>
<evidence type="ECO:0000313" key="9">
    <source>
        <dbReference type="Proteomes" id="UP000887540"/>
    </source>
</evidence>
<dbReference type="InterPro" id="IPR001584">
    <property type="entry name" value="Integrase_cat-core"/>
</dbReference>
<dbReference type="InterPro" id="IPR000477">
    <property type="entry name" value="RT_dom"/>
</dbReference>
<evidence type="ECO:0000256" key="2">
    <source>
        <dbReference type="ARBA" id="ARBA00022722"/>
    </source>
</evidence>
<evidence type="ECO:0000256" key="3">
    <source>
        <dbReference type="ARBA" id="ARBA00022759"/>
    </source>
</evidence>
<dbReference type="PANTHER" id="PTHR37984:SF5">
    <property type="entry name" value="PROTEIN NYNRIN-LIKE"/>
    <property type="match status" value="1"/>
</dbReference>
<dbReference type="Gene3D" id="3.10.20.370">
    <property type="match status" value="1"/>
</dbReference>
<dbReference type="Pfam" id="PF17921">
    <property type="entry name" value="Integrase_H2C2"/>
    <property type="match status" value="1"/>
</dbReference>
<proteinExistence type="predicted"/>
<dbReference type="PANTHER" id="PTHR37984">
    <property type="entry name" value="PROTEIN CBG26694"/>
    <property type="match status" value="1"/>
</dbReference>
<dbReference type="InterPro" id="IPR041588">
    <property type="entry name" value="Integrase_H2C2"/>
</dbReference>
<evidence type="ECO:0000256" key="6">
    <source>
        <dbReference type="SAM" id="MobiDB-lite"/>
    </source>
</evidence>
<dbReference type="InterPro" id="IPR012337">
    <property type="entry name" value="RNaseH-like_sf"/>
</dbReference>
<dbReference type="InterPro" id="IPR041577">
    <property type="entry name" value="RT_RNaseH_2"/>
</dbReference>
<dbReference type="InterPro" id="IPR043128">
    <property type="entry name" value="Rev_trsase/Diguanyl_cyclase"/>
</dbReference>
<dbReference type="Pfam" id="PF00078">
    <property type="entry name" value="RVT_1"/>
    <property type="match status" value="1"/>
</dbReference>
<dbReference type="Gene3D" id="3.10.10.10">
    <property type="entry name" value="HIV Type 1 Reverse Transcriptase, subunit A, domain 1"/>
    <property type="match status" value="1"/>
</dbReference>
<feature type="region of interest" description="Disordered" evidence="6">
    <location>
        <begin position="307"/>
        <end position="326"/>
    </location>
</feature>
<dbReference type="Gene3D" id="3.30.70.270">
    <property type="match status" value="2"/>
</dbReference>
<accession>A0A914DXM4</accession>
<dbReference type="Gene3D" id="3.30.420.10">
    <property type="entry name" value="Ribonuclease H-like superfamily/Ribonuclease H"/>
    <property type="match status" value="1"/>
</dbReference>
<protein>
    <recommendedName>
        <fullName evidence="1">RNA-directed DNA polymerase</fullName>
        <ecNumber evidence="1">2.7.7.49</ecNumber>
    </recommendedName>
</protein>
<dbReference type="FunFam" id="3.10.20.370:FF:000001">
    <property type="entry name" value="Retrovirus-related Pol polyprotein from transposon 17.6-like protein"/>
    <property type="match status" value="1"/>
</dbReference>
<evidence type="ECO:0000259" key="8">
    <source>
        <dbReference type="PROSITE" id="PS50994"/>
    </source>
</evidence>
<dbReference type="InterPro" id="IPR043502">
    <property type="entry name" value="DNA/RNA_pol_sf"/>
</dbReference>
<feature type="domain" description="Integrase catalytic" evidence="8">
    <location>
        <begin position="1055"/>
        <end position="1216"/>
    </location>
</feature>
<organism evidence="9 10">
    <name type="scientific">Acrobeloides nanus</name>
    <dbReference type="NCBI Taxonomy" id="290746"/>
    <lineage>
        <taxon>Eukaryota</taxon>
        <taxon>Metazoa</taxon>
        <taxon>Ecdysozoa</taxon>
        <taxon>Nematoda</taxon>
        <taxon>Chromadorea</taxon>
        <taxon>Rhabditida</taxon>
        <taxon>Tylenchina</taxon>
        <taxon>Cephalobomorpha</taxon>
        <taxon>Cephaloboidea</taxon>
        <taxon>Cephalobidae</taxon>
        <taxon>Acrobeloides</taxon>
    </lineage>
</organism>
<keyword evidence="2" id="KW-0540">Nuclease</keyword>
<dbReference type="GO" id="GO:0003676">
    <property type="term" value="F:nucleic acid binding"/>
    <property type="evidence" value="ECO:0007669"/>
    <property type="project" value="InterPro"/>
</dbReference>
<feature type="region of interest" description="Disordered" evidence="6">
    <location>
        <begin position="197"/>
        <end position="221"/>
    </location>
</feature>
<dbReference type="CDD" id="cd09274">
    <property type="entry name" value="RNase_HI_RT_Ty3"/>
    <property type="match status" value="1"/>
</dbReference>
<dbReference type="SUPFAM" id="SSF53098">
    <property type="entry name" value="Ribonuclease H-like"/>
    <property type="match status" value="1"/>
</dbReference>
<dbReference type="EC" id="2.7.7.49" evidence="1"/>
<dbReference type="Gene3D" id="1.10.340.70">
    <property type="match status" value="1"/>
</dbReference>
<keyword evidence="3" id="KW-0378">Hydrolase</keyword>
<dbReference type="FunFam" id="3.30.420.10:FF:000063">
    <property type="entry name" value="Retrovirus-related Pol polyprotein from transposon 297-like Protein"/>
    <property type="match status" value="1"/>
</dbReference>
<evidence type="ECO:0000313" key="10">
    <source>
        <dbReference type="WBParaSite" id="ACRNAN_scaffold4441.g8333.t1"/>
    </source>
</evidence>
<sequence>MPDEKTVQITTTTNLPVYNYQNDRWSTIKDRMHFYFLANGIAQDQMKKAIFLSNCDLNTIELIASLAIPLQLTDDNITFEKIVKLLDKQFDEGKNILPSTYTFFNTKQKAGQNASEYMAELLEKVRFCGFDSDKWKDKSMERALRDQLVMGVNDQKAVQELLKQSDPSLEEALKIVKNIENLRKDVKTIDPQHQANLQKVKQMHQRYQKQSKPPADSKNTNFKQKKNWELEVPCVCCNRNNHCRKDCRLKNTAVCEHCHRAGHLVQACWKKKKEEGSLSSVNRNNSNKTKNNRISCNTMSTKLHSTPSLHLKINKSKTPMEADSGAERTCFGETDWILMGRPKLKPAKVKLTLYNGYELKVKGECEVLADASEVPTLQATQPQRLPALVVEGNRKALLGIDWIKNLKISMDALIFNQSPKKVPEVKPEVPSIFKVMEDEYQRRLQPLLNEFQDIFEGLGHCTKLKANIQLQEGAQPKFFKPRPIPFALLPKVKAEIQREVDLGILKPITVSEWAAPIVPAPKPNGEVRVCGDFKTTINPQTKVDQYPIPLINEILTKLNGGKYFTKIDLKDAYLQIELTEESKKLCVINTPWGLFQCQKLPFGVCPAPAIFQRLAEQMIAGIDHVAVYLDDLIITGRTLEEHLENLRKVFQRIREFGLRINLAKSKFFQPEVEYLGYIINENGRIADPKRVEAIKNCPRPKNLKEVESFIGQINYYGPFIENFSTLCEPLNELRRKDRPFKWTQAQEKAFEALKNRLAEKTLLMHYDDQLPLILSTDASEYGIGAVLLQKHPDGTEKPLAFASKTLSTTERGYSQIEKEAYAIIFGTVKFNQYLAYRRFTLYTDHQPLLAIFDPKKAIPIYTMKRLQRWAIHLMSYNFDIRFKPTDKHLNADALSRLPAGTDFEFEEKEAQENTMISRLYEDSTFAEFPVLASEIREETQKCPELHQIYKFVEESNWPRIHQAEDPKLYNYQTVKKQLSIQNGLIFRGDQIVIPVTLRERMLKSLHSVHIGSKKMILNARNLCWWPRMRQQIEENAQSCQQCQEYAPKPRPEFSPWPEPETIWERLHIDFAEWQGRKFFLIIDAKSKYPIIIPMKVTTASDVIRILELIFTDFGIPITIVSDNGPPFGSENLKMFFQRYGIKHVKTPPYHPASNSQVERLVRSMKEAFEKTKHLPPKQQLQEFLRSYRFTTHTMTGKKPAEMMFGRPPRSALDLAKPHPSQDPSSKYALHEPVWAKDPSSKHRWLPGIVSKVVGNMVYWVKLQNGETHKRHQNQIRPKNASKIPTDEDLLVDLLPIIPEEAPPAPAPAEPDHPDDNDNEDPNPEEQPRKTYPKRNRRRAQTWDPAKRRYVDIGSTF</sequence>
<dbReference type="GO" id="GO:0042575">
    <property type="term" value="C:DNA polymerase complex"/>
    <property type="evidence" value="ECO:0007669"/>
    <property type="project" value="UniProtKB-ARBA"/>
</dbReference>
<dbReference type="InterPro" id="IPR036397">
    <property type="entry name" value="RNaseH_sf"/>
</dbReference>
<feature type="compositionally biased region" description="Low complexity" evidence="6">
    <location>
        <begin position="279"/>
        <end position="295"/>
    </location>
</feature>
<dbReference type="CDD" id="cd01647">
    <property type="entry name" value="RT_LTR"/>
    <property type="match status" value="1"/>
</dbReference>
<keyword evidence="4" id="KW-0808">Transferase</keyword>
<feature type="region of interest" description="Disordered" evidence="6">
    <location>
        <begin position="1267"/>
        <end position="1286"/>
    </location>
</feature>
<keyword evidence="3" id="KW-0255">Endonuclease</keyword>
<dbReference type="WBParaSite" id="ACRNAN_scaffold4441.g8333.t1">
    <property type="protein sequence ID" value="ACRNAN_scaffold4441.g8333.t1"/>
    <property type="gene ID" value="ACRNAN_scaffold4441.g8333"/>
</dbReference>
<feature type="compositionally biased region" description="Basic residues" evidence="6">
    <location>
        <begin position="1330"/>
        <end position="1339"/>
    </location>
</feature>
<dbReference type="Pfam" id="PF00665">
    <property type="entry name" value="rve"/>
    <property type="match status" value="1"/>
</dbReference>
<feature type="region of interest" description="Disordered" evidence="6">
    <location>
        <begin position="276"/>
        <end position="300"/>
    </location>
</feature>
<dbReference type="SUPFAM" id="SSF56672">
    <property type="entry name" value="DNA/RNA polymerases"/>
    <property type="match status" value="1"/>
</dbReference>
<evidence type="ECO:0000259" key="7">
    <source>
        <dbReference type="PROSITE" id="PS50878"/>
    </source>
</evidence>
<dbReference type="PROSITE" id="PS50878">
    <property type="entry name" value="RT_POL"/>
    <property type="match status" value="1"/>
</dbReference>
<dbReference type="GO" id="GO:0003964">
    <property type="term" value="F:RNA-directed DNA polymerase activity"/>
    <property type="evidence" value="ECO:0007669"/>
    <property type="project" value="UniProtKB-KW"/>
</dbReference>
<dbReference type="Pfam" id="PF17919">
    <property type="entry name" value="RT_RNaseH_2"/>
    <property type="match status" value="1"/>
</dbReference>
<keyword evidence="4" id="KW-0695">RNA-directed DNA polymerase</keyword>
<feature type="region of interest" description="Disordered" evidence="6">
    <location>
        <begin position="1299"/>
        <end position="1356"/>
    </location>
</feature>
<name>A0A914DXM4_9BILA</name>
<dbReference type="FunFam" id="3.30.70.270:FF:000026">
    <property type="entry name" value="Transposon Ty3-G Gag-Pol polyprotein"/>
    <property type="match status" value="1"/>
</dbReference>
<evidence type="ECO:0000256" key="1">
    <source>
        <dbReference type="ARBA" id="ARBA00012493"/>
    </source>
</evidence>
<evidence type="ECO:0000256" key="4">
    <source>
        <dbReference type="ARBA" id="ARBA00022918"/>
    </source>
</evidence>
<dbReference type="GO" id="GO:0015074">
    <property type="term" value="P:DNA integration"/>
    <property type="evidence" value="ECO:0007669"/>
    <property type="project" value="InterPro"/>
</dbReference>
<evidence type="ECO:0000256" key="5">
    <source>
        <dbReference type="ARBA" id="ARBA00023268"/>
    </source>
</evidence>
<feature type="domain" description="Reverse transcriptase" evidence="7">
    <location>
        <begin position="501"/>
        <end position="679"/>
    </location>
</feature>
<dbReference type="PROSITE" id="PS50994">
    <property type="entry name" value="INTEGRASE"/>
    <property type="match status" value="1"/>
</dbReference>
<keyword evidence="4" id="KW-0548">Nucleotidyltransferase</keyword>
<keyword evidence="5" id="KW-0511">Multifunctional enzyme</keyword>
<dbReference type="FunFam" id="1.10.340.70:FF:000003">
    <property type="entry name" value="Protein CBG25708"/>
    <property type="match status" value="1"/>
</dbReference>